<feature type="compositionally biased region" description="Low complexity" evidence="1">
    <location>
        <begin position="24"/>
        <end position="33"/>
    </location>
</feature>
<reference evidence="2 3" key="1">
    <citation type="journal article" date="2019" name="Nat. Ecol. Evol.">
        <title>Megaphylogeny resolves global patterns of mushroom evolution.</title>
        <authorList>
            <person name="Varga T."/>
            <person name="Krizsan K."/>
            <person name="Foldi C."/>
            <person name="Dima B."/>
            <person name="Sanchez-Garcia M."/>
            <person name="Sanchez-Ramirez S."/>
            <person name="Szollosi G.J."/>
            <person name="Szarkandi J.G."/>
            <person name="Papp V."/>
            <person name="Albert L."/>
            <person name="Andreopoulos W."/>
            <person name="Angelini C."/>
            <person name="Antonin V."/>
            <person name="Barry K.W."/>
            <person name="Bougher N.L."/>
            <person name="Buchanan P."/>
            <person name="Buyck B."/>
            <person name="Bense V."/>
            <person name="Catcheside P."/>
            <person name="Chovatia M."/>
            <person name="Cooper J."/>
            <person name="Damon W."/>
            <person name="Desjardin D."/>
            <person name="Finy P."/>
            <person name="Geml J."/>
            <person name="Haridas S."/>
            <person name="Hughes K."/>
            <person name="Justo A."/>
            <person name="Karasinski D."/>
            <person name="Kautmanova I."/>
            <person name="Kiss B."/>
            <person name="Kocsube S."/>
            <person name="Kotiranta H."/>
            <person name="LaButti K.M."/>
            <person name="Lechner B.E."/>
            <person name="Liimatainen K."/>
            <person name="Lipzen A."/>
            <person name="Lukacs Z."/>
            <person name="Mihaltcheva S."/>
            <person name="Morgado L.N."/>
            <person name="Niskanen T."/>
            <person name="Noordeloos M.E."/>
            <person name="Ohm R.A."/>
            <person name="Ortiz-Santana B."/>
            <person name="Ovrebo C."/>
            <person name="Racz N."/>
            <person name="Riley R."/>
            <person name="Savchenko A."/>
            <person name="Shiryaev A."/>
            <person name="Soop K."/>
            <person name="Spirin V."/>
            <person name="Szebenyi C."/>
            <person name="Tomsovsky M."/>
            <person name="Tulloss R.E."/>
            <person name="Uehling J."/>
            <person name="Grigoriev I.V."/>
            <person name="Vagvolgyi C."/>
            <person name="Papp T."/>
            <person name="Martin F.M."/>
            <person name="Miettinen O."/>
            <person name="Hibbett D.S."/>
            <person name="Nagy L.G."/>
        </authorList>
    </citation>
    <scope>NUCLEOTIDE SEQUENCE [LARGE SCALE GENOMIC DNA]</scope>
    <source>
        <strain evidence="2 3">FP101781</strain>
    </source>
</reference>
<evidence type="ECO:0000256" key="1">
    <source>
        <dbReference type="SAM" id="MobiDB-lite"/>
    </source>
</evidence>
<evidence type="ECO:0000313" key="2">
    <source>
        <dbReference type="EMBL" id="TEB28880.1"/>
    </source>
</evidence>
<feature type="region of interest" description="Disordered" evidence="1">
    <location>
        <begin position="88"/>
        <end position="115"/>
    </location>
</feature>
<proteinExistence type="predicted"/>
<evidence type="ECO:0000313" key="3">
    <source>
        <dbReference type="Proteomes" id="UP000298030"/>
    </source>
</evidence>
<sequence length="115" mass="12696">MSKDDDFNNGGGMEWPKMWRGKRGSAMARSAARTRTKCEVAERMTNFKRALLAQRLALCVRALSLVALMTQENRSIVRVPSRLCAHVAERGSPHQNGNTQTGTLPPRLRGGDVTS</sequence>
<dbReference type="EMBL" id="QPFP01000030">
    <property type="protein sequence ID" value="TEB28880.1"/>
    <property type="molecule type" value="Genomic_DNA"/>
</dbReference>
<comment type="caution">
    <text evidence="2">The sequence shown here is derived from an EMBL/GenBank/DDBJ whole genome shotgun (WGS) entry which is preliminary data.</text>
</comment>
<feature type="region of interest" description="Disordered" evidence="1">
    <location>
        <begin position="1"/>
        <end position="34"/>
    </location>
</feature>
<protein>
    <submittedName>
        <fullName evidence="2">Uncharacterized protein</fullName>
    </submittedName>
</protein>
<gene>
    <name evidence="2" type="ORF">FA13DRAFT_1711565</name>
</gene>
<organism evidence="2 3">
    <name type="scientific">Coprinellus micaceus</name>
    <name type="common">Glistening ink-cap mushroom</name>
    <name type="synonym">Coprinus micaceus</name>
    <dbReference type="NCBI Taxonomy" id="71717"/>
    <lineage>
        <taxon>Eukaryota</taxon>
        <taxon>Fungi</taxon>
        <taxon>Dikarya</taxon>
        <taxon>Basidiomycota</taxon>
        <taxon>Agaricomycotina</taxon>
        <taxon>Agaricomycetes</taxon>
        <taxon>Agaricomycetidae</taxon>
        <taxon>Agaricales</taxon>
        <taxon>Agaricineae</taxon>
        <taxon>Psathyrellaceae</taxon>
        <taxon>Coprinellus</taxon>
    </lineage>
</organism>
<name>A0A4Y7T437_COPMI</name>
<dbReference type="Proteomes" id="UP000298030">
    <property type="component" value="Unassembled WGS sequence"/>
</dbReference>
<feature type="compositionally biased region" description="Polar residues" evidence="1">
    <location>
        <begin position="93"/>
        <end position="103"/>
    </location>
</feature>
<dbReference type="AlphaFoldDB" id="A0A4Y7T437"/>
<keyword evidence="3" id="KW-1185">Reference proteome</keyword>
<accession>A0A4Y7T437</accession>